<accession>A0A3E3E5Y8</accession>
<dbReference type="AlphaFoldDB" id="A0A3E3E5Y8"/>
<keyword evidence="1" id="KW-0472">Membrane</keyword>
<name>A0A3E3E5Y8_9FIRM</name>
<feature type="transmembrane region" description="Helical" evidence="1">
    <location>
        <begin position="15"/>
        <end position="39"/>
    </location>
</feature>
<comment type="caution">
    <text evidence="2">The sequence shown here is derived from an EMBL/GenBank/DDBJ whole genome shotgun (WGS) entry which is preliminary data.</text>
</comment>
<evidence type="ECO:0000313" key="3">
    <source>
        <dbReference type="Proteomes" id="UP000260721"/>
    </source>
</evidence>
<dbReference type="EMBL" id="QUSK01000006">
    <property type="protein sequence ID" value="RGD77272.1"/>
    <property type="molecule type" value="Genomic_DNA"/>
</dbReference>
<keyword evidence="1" id="KW-0812">Transmembrane</keyword>
<protein>
    <submittedName>
        <fullName evidence="2">Uncharacterized protein</fullName>
    </submittedName>
</protein>
<dbReference type="RefSeq" id="WP_117445744.1">
    <property type="nucleotide sequence ID" value="NZ_JBFBOW010000012.1"/>
</dbReference>
<proteinExistence type="predicted"/>
<evidence type="ECO:0000256" key="1">
    <source>
        <dbReference type="SAM" id="Phobius"/>
    </source>
</evidence>
<dbReference type="Proteomes" id="UP000260721">
    <property type="component" value="Unassembled WGS sequence"/>
</dbReference>
<organism evidence="2 3">
    <name type="scientific">Faecalicoccus pleomorphus</name>
    <dbReference type="NCBI Taxonomy" id="1323"/>
    <lineage>
        <taxon>Bacteria</taxon>
        <taxon>Bacillati</taxon>
        <taxon>Bacillota</taxon>
        <taxon>Erysipelotrichia</taxon>
        <taxon>Erysipelotrichales</taxon>
        <taxon>Erysipelotrichaceae</taxon>
        <taxon>Faecalicoccus</taxon>
    </lineage>
</organism>
<gene>
    <name evidence="2" type="ORF">DXC78_03485</name>
</gene>
<evidence type="ECO:0000313" key="2">
    <source>
        <dbReference type="EMBL" id="RGD77272.1"/>
    </source>
</evidence>
<keyword evidence="1" id="KW-1133">Transmembrane helix</keyword>
<sequence length="59" mass="6820">MNELYELAKQVDVLIIFYLLMGAGIYGIVSTIMNGIWLIKDSIKKRKKKKKSAEEKTEE</sequence>
<reference evidence="2 3" key="1">
    <citation type="submission" date="2018-08" db="EMBL/GenBank/DDBJ databases">
        <title>A genome reference for cultivated species of the human gut microbiota.</title>
        <authorList>
            <person name="Zou Y."/>
            <person name="Xue W."/>
            <person name="Luo G."/>
        </authorList>
    </citation>
    <scope>NUCLEOTIDE SEQUENCE [LARGE SCALE GENOMIC DNA]</scope>
    <source>
        <strain evidence="2 3">TF08-11</strain>
    </source>
</reference>